<proteinExistence type="inferred from homology"/>
<dbReference type="InterPro" id="IPR005269">
    <property type="entry name" value="LOG"/>
</dbReference>
<dbReference type="PANTHER" id="PTHR43393">
    <property type="entry name" value="CYTOKININ RIBOSIDE 5'-MONOPHOSPHATE PHOSPHORIBOHYDROLASE"/>
    <property type="match status" value="1"/>
</dbReference>
<dbReference type="PANTHER" id="PTHR43393:SF2">
    <property type="entry name" value="CYTOKININ RIBOSIDE 5'-MONOPHOSPHATE PHOSPHORIBOHYDROLASE"/>
    <property type="match status" value="1"/>
</dbReference>
<comment type="caution">
    <text evidence="2">The sequence shown here is derived from an EMBL/GenBank/DDBJ whole genome shotgun (WGS) entry which is preliminary data.</text>
</comment>
<keyword evidence="1" id="KW-0378">Hydrolase</keyword>
<dbReference type="Gene3D" id="3.40.50.450">
    <property type="match status" value="1"/>
</dbReference>
<evidence type="ECO:0000313" key="3">
    <source>
        <dbReference type="Proteomes" id="UP000177096"/>
    </source>
</evidence>
<accession>A0A1G2UHJ5</accession>
<dbReference type="InterPro" id="IPR052341">
    <property type="entry name" value="LOG_family_nucleotidases"/>
</dbReference>
<protein>
    <recommendedName>
        <fullName evidence="1">Cytokinin riboside 5'-monophosphate phosphoribohydrolase</fullName>
        <ecNumber evidence="1">3.2.2.n1</ecNumber>
    </recommendedName>
</protein>
<dbReference type="InterPro" id="IPR031100">
    <property type="entry name" value="LOG_fam"/>
</dbReference>
<gene>
    <name evidence="2" type="ORF">A3I86_00375</name>
</gene>
<dbReference type="NCBIfam" id="TIGR00730">
    <property type="entry name" value="Rossman fold protein, TIGR00730 family"/>
    <property type="match status" value="1"/>
</dbReference>
<organism evidence="2 3">
    <name type="scientific">Candidatus Zambryskibacteria bacterium RIFCSPLOWO2_02_FULL_39_14</name>
    <dbReference type="NCBI Taxonomy" id="1802769"/>
    <lineage>
        <taxon>Bacteria</taxon>
        <taxon>Candidatus Zambryskiibacteriota</taxon>
    </lineage>
</organism>
<dbReference type="EMBL" id="MHWM01000022">
    <property type="protein sequence ID" value="OHB08632.1"/>
    <property type="molecule type" value="Genomic_DNA"/>
</dbReference>
<evidence type="ECO:0000256" key="1">
    <source>
        <dbReference type="RuleBase" id="RU363015"/>
    </source>
</evidence>
<evidence type="ECO:0000313" key="2">
    <source>
        <dbReference type="EMBL" id="OHB08632.1"/>
    </source>
</evidence>
<dbReference type="Pfam" id="PF03641">
    <property type="entry name" value="Lysine_decarbox"/>
    <property type="match status" value="1"/>
</dbReference>
<dbReference type="Proteomes" id="UP000177096">
    <property type="component" value="Unassembled WGS sequence"/>
</dbReference>
<dbReference type="GO" id="GO:0005829">
    <property type="term" value="C:cytosol"/>
    <property type="evidence" value="ECO:0007669"/>
    <property type="project" value="TreeGrafter"/>
</dbReference>
<dbReference type="EC" id="3.2.2.n1" evidence="1"/>
<dbReference type="SUPFAM" id="SSF102405">
    <property type="entry name" value="MCP/YpsA-like"/>
    <property type="match status" value="1"/>
</dbReference>
<comment type="similarity">
    <text evidence="1">Belongs to the LOG family.</text>
</comment>
<dbReference type="GO" id="GO:0009691">
    <property type="term" value="P:cytokinin biosynthetic process"/>
    <property type="evidence" value="ECO:0007669"/>
    <property type="project" value="UniProtKB-UniRule"/>
</dbReference>
<keyword evidence="1" id="KW-0203">Cytokinin biosynthesis</keyword>
<reference evidence="2 3" key="1">
    <citation type="journal article" date="2016" name="Nat. Commun.">
        <title>Thousands of microbial genomes shed light on interconnected biogeochemical processes in an aquifer system.</title>
        <authorList>
            <person name="Anantharaman K."/>
            <person name="Brown C.T."/>
            <person name="Hug L.A."/>
            <person name="Sharon I."/>
            <person name="Castelle C.J."/>
            <person name="Probst A.J."/>
            <person name="Thomas B.C."/>
            <person name="Singh A."/>
            <person name="Wilkins M.J."/>
            <person name="Karaoz U."/>
            <person name="Brodie E.L."/>
            <person name="Williams K.H."/>
            <person name="Hubbard S.S."/>
            <person name="Banfield J.F."/>
        </authorList>
    </citation>
    <scope>NUCLEOTIDE SEQUENCE [LARGE SCALE GENOMIC DNA]</scope>
</reference>
<sequence>MKESTANNSRLSRQKMQEVASKRIKEISKEFTNGFKFLEDYPKSATFFGASQLTEDNKYYKDARILASRLVKELDYSIVSGGGPGIMEAANRGAFEVGGNSLGLLIKLPDGQVTNKYITSSIAFYYFFVRKVCLSFSAEAFIFYPGGFGTSDEFFEILTLIQTKKVKDIPLICVGSEYWNKYKEFMKAEMFSRGTITAKDFELFHILDNHDEIIKTIKDVPIRADVPLNEDEINTKDE</sequence>
<dbReference type="AlphaFoldDB" id="A0A1G2UHJ5"/>
<name>A0A1G2UHJ5_9BACT</name>
<dbReference type="GO" id="GO:0016787">
    <property type="term" value="F:hydrolase activity"/>
    <property type="evidence" value="ECO:0007669"/>
    <property type="project" value="UniProtKB-KW"/>
</dbReference>